<accession>C7TZ97</accession>
<dbReference type="AlphaFoldDB" id="C7TZ97"/>
<organism evidence="1">
    <name type="scientific">Schistosoma japonicum</name>
    <name type="common">Blood fluke</name>
    <dbReference type="NCBI Taxonomy" id="6182"/>
    <lineage>
        <taxon>Eukaryota</taxon>
        <taxon>Metazoa</taxon>
        <taxon>Spiralia</taxon>
        <taxon>Lophotrochozoa</taxon>
        <taxon>Platyhelminthes</taxon>
        <taxon>Trematoda</taxon>
        <taxon>Digenea</taxon>
        <taxon>Strigeidida</taxon>
        <taxon>Schistosomatoidea</taxon>
        <taxon>Schistosomatidae</taxon>
        <taxon>Schistosoma</taxon>
    </lineage>
</organism>
<sequence length="48" mass="5402">MTNNSCLACSSREISVDLKAAFENIVLSRRFFSWEDVEQAVGEFQSVS</sequence>
<reference evidence="1" key="2">
    <citation type="submission" date="2009-03" db="EMBL/GenBank/DDBJ databases">
        <authorList>
            <person name="Gang L."/>
        </authorList>
    </citation>
    <scope>NUCLEOTIDE SEQUENCE</scope>
    <source>
        <strain evidence="1">Anhui</strain>
    </source>
</reference>
<evidence type="ECO:0000313" key="1">
    <source>
        <dbReference type="EMBL" id="CAX82923.1"/>
    </source>
</evidence>
<proteinExistence type="evidence at transcript level"/>
<dbReference type="EMBL" id="FN327199">
    <property type="protein sequence ID" value="CAX82923.1"/>
    <property type="molecule type" value="mRNA"/>
</dbReference>
<name>C7TZ97_SCHJA</name>
<reference evidence="1" key="1">
    <citation type="journal article" date="2009" name="Nature">
        <title>The Schistosoma japonicum genome reveals features of host-parasite interplay.</title>
        <authorList>
            <person name="Liu F."/>
            <person name="Zhou Y."/>
            <person name="Wang Z.Q."/>
            <person name="Lu G."/>
            <person name="Zheng H."/>
            <person name="Brindley P.J."/>
            <person name="McManus D.P."/>
            <person name="Blair D."/>
            <person name="Zhang Q.H."/>
            <person name="Zhong Y."/>
            <person name="Wang S."/>
            <person name="Han Z.G."/>
            <person name="Chen Z."/>
        </authorList>
    </citation>
    <scope>NUCLEOTIDE SEQUENCE</scope>
    <source>
        <strain evidence="1">Anhui</strain>
    </source>
</reference>
<protein>
    <submittedName>
        <fullName evidence="1">Uncharacterized protein</fullName>
    </submittedName>
</protein>